<organism evidence="1 2">
    <name type="scientific">Pseudomonas brassicacearum</name>
    <dbReference type="NCBI Taxonomy" id="930166"/>
    <lineage>
        <taxon>Bacteria</taxon>
        <taxon>Pseudomonadati</taxon>
        <taxon>Pseudomonadota</taxon>
        <taxon>Gammaproteobacteria</taxon>
        <taxon>Pseudomonadales</taxon>
        <taxon>Pseudomonadaceae</taxon>
        <taxon>Pseudomonas</taxon>
    </lineage>
</organism>
<dbReference type="RefSeq" id="WP_123365956.1">
    <property type="nucleotide sequence ID" value="NZ_MOBO01000010.1"/>
</dbReference>
<protein>
    <submittedName>
        <fullName evidence="1">Uncharacterized protein</fullName>
    </submittedName>
</protein>
<evidence type="ECO:0000313" key="2">
    <source>
        <dbReference type="Proteomes" id="UP000286351"/>
    </source>
</evidence>
<proteinExistence type="predicted"/>
<gene>
    <name evidence="1" type="ORF">BK664_12250</name>
</gene>
<evidence type="ECO:0000313" key="1">
    <source>
        <dbReference type="EMBL" id="RON39177.1"/>
    </source>
</evidence>
<dbReference type="AlphaFoldDB" id="A0A423JNB7"/>
<accession>A0A423JNB7</accession>
<dbReference type="Proteomes" id="UP000286351">
    <property type="component" value="Unassembled WGS sequence"/>
</dbReference>
<reference evidence="1 2" key="1">
    <citation type="submission" date="2016-10" db="EMBL/GenBank/DDBJ databases">
        <title>Comparative genome analysis of multiple Pseudomonas spp. focuses on biocontrol and plant growth promoting traits.</title>
        <authorList>
            <person name="Tao X.-Y."/>
            <person name="Taylor C.G."/>
        </authorList>
    </citation>
    <scope>NUCLEOTIDE SEQUENCE [LARGE SCALE GENOMIC DNA]</scope>
    <source>
        <strain evidence="1 2">38D4</strain>
    </source>
</reference>
<sequence length="132" mass="15100">MISTVKLTISIAGVKEVAQLICDNRTVSITFKMKNGFNKTYTDSDLYRCFGRVREDNPNILFLCKGSKINVHPSSMSSQMSLGLKAYELTLGKASSINDVIYIFDYDESNLTNDPNEQRNFYKRWFESEKSN</sequence>
<name>A0A423JNB7_9PSED</name>
<comment type="caution">
    <text evidence="1">The sequence shown here is derived from an EMBL/GenBank/DDBJ whole genome shotgun (WGS) entry which is preliminary data.</text>
</comment>
<dbReference type="EMBL" id="MOBO01000010">
    <property type="protein sequence ID" value="RON39177.1"/>
    <property type="molecule type" value="Genomic_DNA"/>
</dbReference>